<evidence type="ECO:0000256" key="2">
    <source>
        <dbReference type="ARBA" id="ARBA00022771"/>
    </source>
</evidence>
<dbReference type="AlphaFoldDB" id="A0AAD7NP98"/>
<keyword evidence="2 4" id="KW-0863">Zinc-finger</keyword>
<protein>
    <recommendedName>
        <fullName evidence="5">MYND-type domain-containing protein</fullName>
    </recommendedName>
</protein>
<evidence type="ECO:0000313" key="7">
    <source>
        <dbReference type="Proteomes" id="UP001215598"/>
    </source>
</evidence>
<dbReference type="Gene3D" id="6.10.140.2220">
    <property type="match status" value="1"/>
</dbReference>
<name>A0AAD7NP98_9AGAR</name>
<dbReference type="PROSITE" id="PS01360">
    <property type="entry name" value="ZF_MYND_1"/>
    <property type="match status" value="1"/>
</dbReference>
<reference evidence="6" key="1">
    <citation type="submission" date="2023-03" db="EMBL/GenBank/DDBJ databases">
        <title>Massive genome expansion in bonnet fungi (Mycena s.s.) driven by repeated elements and novel gene families across ecological guilds.</title>
        <authorList>
            <consortium name="Lawrence Berkeley National Laboratory"/>
            <person name="Harder C.B."/>
            <person name="Miyauchi S."/>
            <person name="Viragh M."/>
            <person name="Kuo A."/>
            <person name="Thoen E."/>
            <person name="Andreopoulos B."/>
            <person name="Lu D."/>
            <person name="Skrede I."/>
            <person name="Drula E."/>
            <person name="Henrissat B."/>
            <person name="Morin E."/>
            <person name="Kohler A."/>
            <person name="Barry K."/>
            <person name="LaButti K."/>
            <person name="Morin E."/>
            <person name="Salamov A."/>
            <person name="Lipzen A."/>
            <person name="Mereny Z."/>
            <person name="Hegedus B."/>
            <person name="Baldrian P."/>
            <person name="Stursova M."/>
            <person name="Weitz H."/>
            <person name="Taylor A."/>
            <person name="Grigoriev I.V."/>
            <person name="Nagy L.G."/>
            <person name="Martin F."/>
            <person name="Kauserud H."/>
        </authorList>
    </citation>
    <scope>NUCLEOTIDE SEQUENCE</scope>
    <source>
        <strain evidence="6">CBHHK182m</strain>
    </source>
</reference>
<dbReference type="EMBL" id="JARKIB010000017">
    <property type="protein sequence ID" value="KAJ7769974.1"/>
    <property type="molecule type" value="Genomic_DNA"/>
</dbReference>
<keyword evidence="3" id="KW-0862">Zinc</keyword>
<dbReference type="Pfam" id="PF01753">
    <property type="entry name" value="zf-MYND"/>
    <property type="match status" value="1"/>
</dbReference>
<dbReference type="Proteomes" id="UP001215598">
    <property type="component" value="Unassembled WGS sequence"/>
</dbReference>
<keyword evidence="7" id="KW-1185">Reference proteome</keyword>
<dbReference type="InterPro" id="IPR002893">
    <property type="entry name" value="Znf_MYND"/>
</dbReference>
<evidence type="ECO:0000256" key="3">
    <source>
        <dbReference type="ARBA" id="ARBA00022833"/>
    </source>
</evidence>
<evidence type="ECO:0000256" key="4">
    <source>
        <dbReference type="PROSITE-ProRule" id="PRU00134"/>
    </source>
</evidence>
<accession>A0AAD7NP98</accession>
<dbReference type="GO" id="GO:0008270">
    <property type="term" value="F:zinc ion binding"/>
    <property type="evidence" value="ECO:0007669"/>
    <property type="project" value="UniProtKB-KW"/>
</dbReference>
<proteinExistence type="predicted"/>
<keyword evidence="1" id="KW-0479">Metal-binding</keyword>
<organism evidence="6 7">
    <name type="scientific">Mycena metata</name>
    <dbReference type="NCBI Taxonomy" id="1033252"/>
    <lineage>
        <taxon>Eukaryota</taxon>
        <taxon>Fungi</taxon>
        <taxon>Dikarya</taxon>
        <taxon>Basidiomycota</taxon>
        <taxon>Agaricomycotina</taxon>
        <taxon>Agaricomycetes</taxon>
        <taxon>Agaricomycetidae</taxon>
        <taxon>Agaricales</taxon>
        <taxon>Marasmiineae</taxon>
        <taxon>Mycenaceae</taxon>
        <taxon>Mycena</taxon>
    </lineage>
</organism>
<evidence type="ECO:0000313" key="6">
    <source>
        <dbReference type="EMBL" id="KAJ7769974.1"/>
    </source>
</evidence>
<evidence type="ECO:0000256" key="1">
    <source>
        <dbReference type="ARBA" id="ARBA00022723"/>
    </source>
</evidence>
<sequence length="254" mass="28645">MDTGRPTVSPLWRLISSTLDSVVNEPEWPGEVKGVSNTFSLEVRILGKNQTVDISFDVETVGWYEIFEQAEIERLYRELVERIGPELTHNSEEWKCEHCGRAAIEFQWLSVYTELEKMCRRGTIITNAWDAEMFACCIECASKSHAALLLMGQRGQKALGESTVVNTIPRPDGLGPPSGACITCHKDPEAETELFIMSRCAKCKLVRYCGVACQKDDWSRHKAVCRKITKVSRGCNEKEKKVEIFSAADFFPDV</sequence>
<gene>
    <name evidence="6" type="ORF">B0H16DRAFT_1452346</name>
</gene>
<evidence type="ECO:0000259" key="5">
    <source>
        <dbReference type="PROSITE" id="PS50865"/>
    </source>
</evidence>
<feature type="domain" description="MYND-type" evidence="5">
    <location>
        <begin position="181"/>
        <end position="225"/>
    </location>
</feature>
<comment type="caution">
    <text evidence="6">The sequence shown here is derived from an EMBL/GenBank/DDBJ whole genome shotgun (WGS) entry which is preliminary data.</text>
</comment>
<dbReference type="SUPFAM" id="SSF144232">
    <property type="entry name" value="HIT/MYND zinc finger-like"/>
    <property type="match status" value="1"/>
</dbReference>
<dbReference type="PROSITE" id="PS50865">
    <property type="entry name" value="ZF_MYND_2"/>
    <property type="match status" value="1"/>
</dbReference>